<proteinExistence type="inferred from homology"/>
<dbReference type="GO" id="GO:0007186">
    <property type="term" value="P:G protein-coupled receptor signaling pathway"/>
    <property type="evidence" value="ECO:0007669"/>
    <property type="project" value="InterPro"/>
</dbReference>
<evidence type="ECO:0000256" key="4">
    <source>
        <dbReference type="ARBA" id="ARBA00023224"/>
    </source>
</evidence>
<keyword evidence="7" id="KW-1185">Reference proteome</keyword>
<comment type="subcellular location">
    <subcellularLocation>
        <location evidence="1">Membrane</location>
    </subcellularLocation>
</comment>
<comment type="similarity">
    <text evidence="2">Belongs to the G protein gamma family.</text>
</comment>
<evidence type="ECO:0000313" key="7">
    <source>
        <dbReference type="Proteomes" id="UP000324022"/>
    </source>
</evidence>
<keyword evidence="3" id="KW-0472">Membrane</keyword>
<evidence type="ECO:0000313" key="6">
    <source>
        <dbReference type="EMBL" id="SPO31545.1"/>
    </source>
</evidence>
<keyword evidence="4" id="KW-0807">Transducer</keyword>
<dbReference type="OrthoDB" id="3360290at2759"/>
<accession>A0A5C3EN61</accession>
<dbReference type="Proteomes" id="UP000324022">
    <property type="component" value="Unassembled WGS sequence"/>
</dbReference>
<dbReference type="PANTHER" id="PTHR28189:SF1">
    <property type="entry name" value="GUANINE NUCLEOTIDE-BINDING PROTEIN SUBUNIT GAMMA"/>
    <property type="match status" value="1"/>
</dbReference>
<organism evidence="6 7">
    <name type="scientific">Ustilago trichophora</name>
    <dbReference type="NCBI Taxonomy" id="86804"/>
    <lineage>
        <taxon>Eukaryota</taxon>
        <taxon>Fungi</taxon>
        <taxon>Dikarya</taxon>
        <taxon>Basidiomycota</taxon>
        <taxon>Ustilaginomycotina</taxon>
        <taxon>Ustilaginomycetes</taxon>
        <taxon>Ustilaginales</taxon>
        <taxon>Ustilaginaceae</taxon>
        <taxon>Ustilago</taxon>
    </lineage>
</organism>
<name>A0A5C3EN61_9BASI</name>
<dbReference type="PANTHER" id="PTHR28189">
    <property type="entry name" value="GUANINE NUCLEOTIDE-BINDING PROTEIN SUBUNIT GAMMA"/>
    <property type="match status" value="1"/>
</dbReference>
<reference evidence="6 7" key="1">
    <citation type="submission" date="2018-03" db="EMBL/GenBank/DDBJ databases">
        <authorList>
            <person name="Guldener U."/>
        </authorList>
    </citation>
    <scope>NUCLEOTIDE SEQUENCE [LARGE SCALE GENOMIC DNA]</scope>
    <source>
        <strain evidence="6 7">NBRC100155</strain>
    </source>
</reference>
<dbReference type="InterPro" id="IPR041848">
    <property type="entry name" value="Ste18_fungal"/>
</dbReference>
<feature type="region of interest" description="Disordered" evidence="5">
    <location>
        <begin position="444"/>
        <end position="463"/>
    </location>
</feature>
<dbReference type="AlphaFoldDB" id="A0A5C3EN61"/>
<gene>
    <name evidence="6" type="ORF">UTRI_06443_B</name>
</gene>
<feature type="region of interest" description="Disordered" evidence="5">
    <location>
        <begin position="42"/>
        <end position="61"/>
    </location>
</feature>
<sequence>MTLSDSFWSFARLGQSWTHPAPPTKPRRRTAIYTQQHIETIGGSNDAPILPPPTPPQDPTIGDPRLPLELIVHVILLAAQDIFLQDAPTSTARLLDLARVNRVSHRAVLSTFLLPNLRLYGMQQIRAFAISLDKDRLGIRGLARSRVSTLTLRARSLGSLSHGYGPALFDASQAQVHFEKDLVPFIRLVLSHCASLQMLRIEGVPRGLSRALSTISPHLQEFTCLMGHYGADLDNDFWLPHRWSDLTELQLHGPRFRFTPDTARSLASLPGLKKLALVVPMIVASPSQSTNQDLDTVGSINPLQTLLELHPTLDLLLLIGHGERDYVGYTEKYRYWLRNLRKPRIGSSTMCRVELVTALRRSPSLGDEGQEDVVADSSRRRVHPCKVSAWMMDRSQQGLQWFDSEEEGGGDEAGLDFWVETFGLADSHPSSSSATVTTTSAIMSRTGSNTRQHRSHQQQQQRVLDAIEAADMLSSDDEGSAFDVA</sequence>
<evidence type="ECO:0000256" key="3">
    <source>
        <dbReference type="ARBA" id="ARBA00023136"/>
    </source>
</evidence>
<evidence type="ECO:0000256" key="2">
    <source>
        <dbReference type="ARBA" id="ARBA00007431"/>
    </source>
</evidence>
<dbReference type="GO" id="GO:0000750">
    <property type="term" value="P:pheromone-dependent signal transduction involved in conjugation with cellular fusion"/>
    <property type="evidence" value="ECO:0007669"/>
    <property type="project" value="InterPro"/>
</dbReference>
<dbReference type="GO" id="GO:0031681">
    <property type="term" value="F:G-protein beta-subunit binding"/>
    <property type="evidence" value="ECO:0007669"/>
    <property type="project" value="InterPro"/>
</dbReference>
<evidence type="ECO:0000256" key="5">
    <source>
        <dbReference type="SAM" id="MobiDB-lite"/>
    </source>
</evidence>
<dbReference type="EMBL" id="OOIN01000039">
    <property type="protein sequence ID" value="SPO31545.1"/>
    <property type="molecule type" value="Genomic_DNA"/>
</dbReference>
<protein>
    <submittedName>
        <fullName evidence="6">Uncharacterized protein</fullName>
    </submittedName>
</protein>
<evidence type="ECO:0000256" key="1">
    <source>
        <dbReference type="ARBA" id="ARBA00004370"/>
    </source>
</evidence>
<feature type="compositionally biased region" description="Pro residues" evidence="5">
    <location>
        <begin position="49"/>
        <end position="58"/>
    </location>
</feature>
<dbReference type="GO" id="GO:0005834">
    <property type="term" value="C:heterotrimeric G-protein complex"/>
    <property type="evidence" value="ECO:0007669"/>
    <property type="project" value="TreeGrafter"/>
</dbReference>